<dbReference type="PANTHER" id="PTHR40455">
    <property type="entry name" value="ANTITOXIN HIGA"/>
    <property type="match status" value="1"/>
</dbReference>
<protein>
    <submittedName>
        <fullName evidence="1">HTH-type transcriptional regulator / antitoxin HigA</fullName>
    </submittedName>
</protein>
<dbReference type="EMBL" id="FNFX01000001">
    <property type="protein sequence ID" value="SDK14102.1"/>
    <property type="molecule type" value="Genomic_DNA"/>
</dbReference>
<dbReference type="RefSeq" id="WP_091468757.1">
    <property type="nucleotide sequence ID" value="NZ_FNFX01000001.1"/>
</dbReference>
<dbReference type="Proteomes" id="UP000198629">
    <property type="component" value="Unassembled WGS sequence"/>
</dbReference>
<dbReference type="InterPro" id="IPR039060">
    <property type="entry name" value="Antitox_HigA"/>
</dbReference>
<dbReference type="STRING" id="492660.SAMN05192566_0294"/>
<dbReference type="GO" id="GO:0001046">
    <property type="term" value="F:core promoter sequence-specific DNA binding"/>
    <property type="evidence" value="ECO:0007669"/>
    <property type="project" value="TreeGrafter"/>
</dbReference>
<dbReference type="OrthoDB" id="9796786at2"/>
<evidence type="ECO:0000313" key="2">
    <source>
        <dbReference type="Proteomes" id="UP000198629"/>
    </source>
</evidence>
<gene>
    <name evidence="1" type="ORF">SAMN05192566_0294</name>
</gene>
<dbReference type="AlphaFoldDB" id="A0A1G8ZG66"/>
<proteinExistence type="predicted"/>
<accession>A0A1G8ZG66</accession>
<sequence length="128" mass="14746">MEIRPIYTEADYKTALHEVSAYFDREPEPNTPDGDRFEILLTLVEAYEAKHFPIDLPDPVEAIKFRMEQAGLGPKDLVPAIGRLNRVYEVLNRKRPLTLNMIWNLHEKLGIPAECLIQPPKHRITAQS</sequence>
<reference evidence="2" key="1">
    <citation type="submission" date="2016-10" db="EMBL/GenBank/DDBJ databases">
        <authorList>
            <person name="Varghese N."/>
            <person name="Submissions S."/>
        </authorList>
    </citation>
    <scope>NUCLEOTIDE SEQUENCE [LARGE SCALE GENOMIC DNA]</scope>
    <source>
        <strain evidence="2">CBMB127</strain>
    </source>
</reference>
<keyword evidence="2" id="KW-1185">Reference proteome</keyword>
<dbReference type="PANTHER" id="PTHR40455:SF1">
    <property type="entry name" value="ANTITOXIN HIGA"/>
    <property type="match status" value="1"/>
</dbReference>
<organism evidence="1 2">
    <name type="scientific">Methylophilus rhizosphaerae</name>
    <dbReference type="NCBI Taxonomy" id="492660"/>
    <lineage>
        <taxon>Bacteria</taxon>
        <taxon>Pseudomonadati</taxon>
        <taxon>Pseudomonadota</taxon>
        <taxon>Betaproteobacteria</taxon>
        <taxon>Nitrosomonadales</taxon>
        <taxon>Methylophilaceae</taxon>
        <taxon>Methylophilus</taxon>
    </lineage>
</organism>
<name>A0A1G8ZG66_9PROT</name>
<dbReference type="GO" id="GO:0006355">
    <property type="term" value="P:regulation of DNA-templated transcription"/>
    <property type="evidence" value="ECO:0007669"/>
    <property type="project" value="InterPro"/>
</dbReference>
<evidence type="ECO:0000313" key="1">
    <source>
        <dbReference type="EMBL" id="SDK14102.1"/>
    </source>
</evidence>